<dbReference type="Proteomes" id="UP000483004">
    <property type="component" value="Unassembled WGS sequence"/>
</dbReference>
<dbReference type="EMBL" id="WBMR01000001">
    <property type="protein sequence ID" value="KAB2390495.1"/>
    <property type="molecule type" value="Genomic_DNA"/>
</dbReference>
<feature type="compositionally biased region" description="Polar residues" evidence="1">
    <location>
        <begin position="1"/>
        <end position="24"/>
    </location>
</feature>
<dbReference type="AlphaFoldDB" id="A0A6L3WBU1"/>
<name>A0A6L3WBU1_9ACTN</name>
<reference evidence="2 3" key="1">
    <citation type="submission" date="2019-09" db="EMBL/GenBank/DDBJ databases">
        <title>Actinomadura physcomitrii sp. nov., a novel actinomycete isolated from moss [Physcomitrium sphaericum (Ludw) Fuernr].</title>
        <authorList>
            <person name="Liu C."/>
            <person name="Zhuang X."/>
        </authorList>
    </citation>
    <scope>NUCLEOTIDE SEQUENCE [LARGE SCALE GENOMIC DNA]</scope>
    <source>
        <strain evidence="2 3">CYP1-1B</strain>
    </source>
</reference>
<gene>
    <name evidence="2" type="ORF">F9B16_01320</name>
</gene>
<comment type="caution">
    <text evidence="2">The sequence shown here is derived from an EMBL/GenBank/DDBJ whole genome shotgun (WGS) entry which is preliminary data.</text>
</comment>
<accession>A0A6L3WBU1</accession>
<dbReference type="OrthoDB" id="3481861at2"/>
<evidence type="ECO:0000256" key="1">
    <source>
        <dbReference type="SAM" id="MobiDB-lite"/>
    </source>
</evidence>
<organism evidence="2 3">
    <name type="scientific">Actinomadura montaniterrae</name>
    <dbReference type="NCBI Taxonomy" id="1803903"/>
    <lineage>
        <taxon>Bacteria</taxon>
        <taxon>Bacillati</taxon>
        <taxon>Actinomycetota</taxon>
        <taxon>Actinomycetes</taxon>
        <taxon>Streptosporangiales</taxon>
        <taxon>Thermomonosporaceae</taxon>
        <taxon>Actinomadura</taxon>
    </lineage>
</organism>
<feature type="region of interest" description="Disordered" evidence="1">
    <location>
        <begin position="1"/>
        <end position="59"/>
    </location>
</feature>
<proteinExistence type="predicted"/>
<sequence length="301" mass="33172">MTALTLNPHPSLSASLGATATNQHAAEDRTTQLITGPNDAPHADNQHHDTPHPDTPAAPVADVHTVRHGYNLADLDRLAKYATRRVFGVTIDPRDRFELAWSAIAEHLYTAADRPDPSDLITTGQKAIARHHRTELHHHGVQQRTYAPAPRHAVYWDTVIRPTPSPEPGAVDRMALWQIWPQLAPGERAAVQALAAHGTHQAAADALGLSYQGFATQLARARRRFLTLWHEGETPSRLWRTELRASKGTARTPAGVTRTRLAAFAELADAGLTRRQIAARMRLSVRTINRIAAQHRAERGL</sequence>
<evidence type="ECO:0000313" key="2">
    <source>
        <dbReference type="EMBL" id="KAB2390495.1"/>
    </source>
</evidence>
<feature type="compositionally biased region" description="Basic and acidic residues" evidence="1">
    <location>
        <begin position="41"/>
        <end position="52"/>
    </location>
</feature>
<evidence type="ECO:0000313" key="3">
    <source>
        <dbReference type="Proteomes" id="UP000483004"/>
    </source>
</evidence>
<protein>
    <submittedName>
        <fullName evidence="2">Uncharacterized protein</fullName>
    </submittedName>
</protein>
<dbReference type="RefSeq" id="WP_151537919.1">
    <property type="nucleotide sequence ID" value="NZ_WBMR01000001.1"/>
</dbReference>
<keyword evidence="3" id="KW-1185">Reference proteome</keyword>